<keyword evidence="5" id="KW-0496">Mitochondrion</keyword>
<dbReference type="InterPro" id="IPR047865">
    <property type="entry name" value="Ribosomal_uL10_bac_type"/>
</dbReference>
<dbReference type="OrthoDB" id="360689at2759"/>
<dbReference type="FunFam" id="3.30.70.1730:FF:000012">
    <property type="entry name" value="Mitochondrial Ribosomal Protein, Large"/>
    <property type="match status" value="1"/>
</dbReference>
<evidence type="ECO:0000256" key="5">
    <source>
        <dbReference type="ARBA" id="ARBA00023128"/>
    </source>
</evidence>
<evidence type="ECO:0000256" key="10">
    <source>
        <dbReference type="SAM" id="MobiDB-lite"/>
    </source>
</evidence>
<gene>
    <name evidence="12" type="primary">LOC111602481</name>
</gene>
<evidence type="ECO:0000256" key="6">
    <source>
        <dbReference type="ARBA" id="ARBA00023274"/>
    </source>
</evidence>
<keyword evidence="4 12" id="KW-0689">Ribosomal protein</keyword>
<dbReference type="RefSeq" id="XP_023175311.2">
    <property type="nucleotide sequence ID" value="XM_023319543.2"/>
</dbReference>
<dbReference type="CTD" id="124995"/>
<dbReference type="SUPFAM" id="SSF160369">
    <property type="entry name" value="Ribosomal protein L10-like"/>
    <property type="match status" value="1"/>
</dbReference>
<dbReference type="GeneID" id="111602481"/>
<dbReference type="Proteomes" id="UP000504633">
    <property type="component" value="Unplaced"/>
</dbReference>
<reference evidence="12" key="1">
    <citation type="submission" date="2025-08" db="UniProtKB">
        <authorList>
            <consortium name="RefSeq"/>
        </authorList>
    </citation>
    <scope>IDENTIFICATION</scope>
    <source>
        <strain evidence="12">15085-1641.00</strain>
        <tissue evidence="12">Whole body</tissue>
    </source>
</reference>
<accession>A0A6J1M9T2</accession>
<dbReference type="InterPro" id="IPR043141">
    <property type="entry name" value="Ribosomal_uL10-like_sf"/>
</dbReference>
<dbReference type="InterPro" id="IPR001790">
    <property type="entry name" value="Ribosomal_uL10"/>
</dbReference>
<evidence type="ECO:0000256" key="2">
    <source>
        <dbReference type="ARBA" id="ARBA00008889"/>
    </source>
</evidence>
<dbReference type="GO" id="GO:0005739">
    <property type="term" value="C:mitochondrion"/>
    <property type="evidence" value="ECO:0007669"/>
    <property type="project" value="UniProtKB-SubCell"/>
</dbReference>
<dbReference type="OMA" id="RHRLYKH"/>
<proteinExistence type="inferred from homology"/>
<protein>
    <recommendedName>
        <fullName evidence="7">Large ribosomal subunit protein uL10m</fullName>
    </recommendedName>
    <alternativeName>
        <fullName evidence="8">39S ribosomal protein L10, mitochondrial</fullName>
    </alternativeName>
</protein>
<dbReference type="GO" id="GO:1990904">
    <property type="term" value="C:ribonucleoprotein complex"/>
    <property type="evidence" value="ECO:0007669"/>
    <property type="project" value="UniProtKB-KW"/>
</dbReference>
<keyword evidence="3" id="KW-0809">Transit peptide</keyword>
<evidence type="ECO:0000256" key="8">
    <source>
        <dbReference type="ARBA" id="ARBA00035716"/>
    </source>
</evidence>
<sequence>MSSLIQQGLPLTSARGPLLQFLRFRGKINIQRPKDPHYERARVIAVTQPKYPKVSQALTCFQSRAERMGAQVDNPYNAIIAREVRNWLDHSKLVAIYHLNSITSDEIFRVRVQLHKQNLHLKAYGRKIIAQAVAGTQYEAILPLFHSNHCIVFSPDQQRVGALLRLTRKVPQMVLLGGIVEQTLLSRNELMDFAQMPGLQAAQAQLVQTLNMAAGNVVQQLQAHQCNLIKVLDVHAKGNQEQGQEQAQNQKQESEQETQT</sequence>
<evidence type="ECO:0000256" key="7">
    <source>
        <dbReference type="ARBA" id="ARBA00035707"/>
    </source>
</evidence>
<name>A0A6J1M9T2_DROHY</name>
<dbReference type="KEGG" id="dhe:111602481"/>
<dbReference type="Pfam" id="PF00466">
    <property type="entry name" value="Ribosomal_L10"/>
    <property type="match status" value="1"/>
</dbReference>
<comment type="subunit">
    <text evidence="9">Component of the mitochondrial ribosome large subunit (39S) which comprises a 16S rRNA and about 50 distinct proteins.</text>
</comment>
<dbReference type="PANTHER" id="PTHR11560">
    <property type="entry name" value="39S RIBOSOMAL PROTEIN L10, MITOCHONDRIAL"/>
    <property type="match status" value="1"/>
</dbReference>
<keyword evidence="6" id="KW-0687">Ribonucleoprotein</keyword>
<dbReference type="AlphaFoldDB" id="A0A6J1M9T2"/>
<evidence type="ECO:0000256" key="3">
    <source>
        <dbReference type="ARBA" id="ARBA00022946"/>
    </source>
</evidence>
<keyword evidence="11" id="KW-1185">Reference proteome</keyword>
<comment type="subcellular location">
    <subcellularLocation>
        <location evidence="1">Mitochondrion</location>
    </subcellularLocation>
</comment>
<dbReference type="Gene3D" id="3.30.70.1730">
    <property type="match status" value="1"/>
</dbReference>
<dbReference type="GO" id="GO:0005840">
    <property type="term" value="C:ribosome"/>
    <property type="evidence" value="ECO:0007669"/>
    <property type="project" value="UniProtKB-KW"/>
</dbReference>
<organism evidence="11 12">
    <name type="scientific">Drosophila hydei</name>
    <name type="common">Fruit fly</name>
    <dbReference type="NCBI Taxonomy" id="7224"/>
    <lineage>
        <taxon>Eukaryota</taxon>
        <taxon>Metazoa</taxon>
        <taxon>Ecdysozoa</taxon>
        <taxon>Arthropoda</taxon>
        <taxon>Hexapoda</taxon>
        <taxon>Insecta</taxon>
        <taxon>Pterygota</taxon>
        <taxon>Neoptera</taxon>
        <taxon>Endopterygota</taxon>
        <taxon>Diptera</taxon>
        <taxon>Brachycera</taxon>
        <taxon>Muscomorpha</taxon>
        <taxon>Ephydroidea</taxon>
        <taxon>Drosophilidae</taxon>
        <taxon>Drosophila</taxon>
    </lineage>
</organism>
<feature type="compositionally biased region" description="Low complexity" evidence="10">
    <location>
        <begin position="239"/>
        <end position="251"/>
    </location>
</feature>
<feature type="region of interest" description="Disordered" evidence="10">
    <location>
        <begin position="239"/>
        <end position="260"/>
    </location>
</feature>
<dbReference type="CDD" id="cd05797">
    <property type="entry name" value="Ribosomal_L10"/>
    <property type="match status" value="1"/>
</dbReference>
<evidence type="ECO:0000256" key="1">
    <source>
        <dbReference type="ARBA" id="ARBA00004173"/>
    </source>
</evidence>
<evidence type="ECO:0000256" key="4">
    <source>
        <dbReference type="ARBA" id="ARBA00022980"/>
    </source>
</evidence>
<evidence type="ECO:0000313" key="11">
    <source>
        <dbReference type="Proteomes" id="UP000504633"/>
    </source>
</evidence>
<evidence type="ECO:0000256" key="9">
    <source>
        <dbReference type="ARBA" id="ARBA00038782"/>
    </source>
</evidence>
<comment type="similarity">
    <text evidence="2">Belongs to the universal ribosomal protein uL10 family.</text>
</comment>
<evidence type="ECO:0000313" key="12">
    <source>
        <dbReference type="RefSeq" id="XP_023175311.2"/>
    </source>
</evidence>